<proteinExistence type="predicted"/>
<evidence type="ECO:0000313" key="2">
    <source>
        <dbReference type="EMBL" id="KAK3682850.1"/>
    </source>
</evidence>
<name>A0AAE0X1T3_9PEZI</name>
<protein>
    <submittedName>
        <fullName evidence="2">Uncharacterized protein</fullName>
    </submittedName>
</protein>
<sequence>MEGIGDLSLRLTSGLALFFQFHVRQKQRFVPIWWKRRDQQPAPDADHDFSDLHLKPAPLRITRKSQSGTEQSSHDTIEIPQLDGVPRDLLRGNQGMVFLELSPPRRSLHPGLETIISKFENLDRIPNAETKKIHETYPDSPGCQRTELIIPKIEPKPKPVFAEGSPFRKVPRIRMPRSEYGSSSTDRSSQISPLSRSPSLAFENRRKTSKAKLASPLRTHQNTDEDGGDSETQGSRRD</sequence>
<evidence type="ECO:0000256" key="1">
    <source>
        <dbReference type="SAM" id="MobiDB-lite"/>
    </source>
</evidence>
<feature type="region of interest" description="Disordered" evidence="1">
    <location>
        <begin position="154"/>
        <end position="238"/>
    </location>
</feature>
<evidence type="ECO:0000313" key="3">
    <source>
        <dbReference type="Proteomes" id="UP001270362"/>
    </source>
</evidence>
<keyword evidence="3" id="KW-1185">Reference proteome</keyword>
<dbReference type="EMBL" id="JAULSO010000005">
    <property type="protein sequence ID" value="KAK3682850.1"/>
    <property type="molecule type" value="Genomic_DNA"/>
</dbReference>
<gene>
    <name evidence="2" type="ORF">B0T22DRAFT_445019</name>
</gene>
<reference evidence="2" key="1">
    <citation type="journal article" date="2023" name="Mol. Phylogenet. Evol.">
        <title>Genome-scale phylogeny and comparative genomics of the fungal order Sordariales.</title>
        <authorList>
            <person name="Hensen N."/>
            <person name="Bonometti L."/>
            <person name="Westerberg I."/>
            <person name="Brannstrom I.O."/>
            <person name="Guillou S."/>
            <person name="Cros-Aarteil S."/>
            <person name="Calhoun S."/>
            <person name="Haridas S."/>
            <person name="Kuo A."/>
            <person name="Mondo S."/>
            <person name="Pangilinan J."/>
            <person name="Riley R."/>
            <person name="LaButti K."/>
            <person name="Andreopoulos B."/>
            <person name="Lipzen A."/>
            <person name="Chen C."/>
            <person name="Yan M."/>
            <person name="Daum C."/>
            <person name="Ng V."/>
            <person name="Clum A."/>
            <person name="Steindorff A."/>
            <person name="Ohm R.A."/>
            <person name="Martin F."/>
            <person name="Silar P."/>
            <person name="Natvig D.O."/>
            <person name="Lalanne C."/>
            <person name="Gautier V."/>
            <person name="Ament-Velasquez S.L."/>
            <person name="Kruys A."/>
            <person name="Hutchinson M.I."/>
            <person name="Powell A.J."/>
            <person name="Barry K."/>
            <person name="Miller A.N."/>
            <person name="Grigoriev I.V."/>
            <person name="Debuchy R."/>
            <person name="Gladieux P."/>
            <person name="Hiltunen Thoren M."/>
            <person name="Johannesson H."/>
        </authorList>
    </citation>
    <scope>NUCLEOTIDE SEQUENCE</scope>
    <source>
        <strain evidence="2">CBS 314.62</strain>
    </source>
</reference>
<accession>A0AAE0X1T3</accession>
<feature type="compositionally biased region" description="Low complexity" evidence="1">
    <location>
        <begin position="187"/>
        <end position="200"/>
    </location>
</feature>
<comment type="caution">
    <text evidence="2">The sequence shown here is derived from an EMBL/GenBank/DDBJ whole genome shotgun (WGS) entry which is preliminary data.</text>
</comment>
<dbReference type="Proteomes" id="UP001270362">
    <property type="component" value="Unassembled WGS sequence"/>
</dbReference>
<dbReference type="AlphaFoldDB" id="A0AAE0X1T3"/>
<organism evidence="2 3">
    <name type="scientific">Podospora appendiculata</name>
    <dbReference type="NCBI Taxonomy" id="314037"/>
    <lineage>
        <taxon>Eukaryota</taxon>
        <taxon>Fungi</taxon>
        <taxon>Dikarya</taxon>
        <taxon>Ascomycota</taxon>
        <taxon>Pezizomycotina</taxon>
        <taxon>Sordariomycetes</taxon>
        <taxon>Sordariomycetidae</taxon>
        <taxon>Sordariales</taxon>
        <taxon>Podosporaceae</taxon>
        <taxon>Podospora</taxon>
    </lineage>
</organism>
<reference evidence="2" key="2">
    <citation type="submission" date="2023-06" db="EMBL/GenBank/DDBJ databases">
        <authorList>
            <consortium name="Lawrence Berkeley National Laboratory"/>
            <person name="Haridas S."/>
            <person name="Hensen N."/>
            <person name="Bonometti L."/>
            <person name="Westerberg I."/>
            <person name="Brannstrom I.O."/>
            <person name="Guillou S."/>
            <person name="Cros-Aarteil S."/>
            <person name="Calhoun S."/>
            <person name="Kuo A."/>
            <person name="Mondo S."/>
            <person name="Pangilinan J."/>
            <person name="Riley R."/>
            <person name="Labutti K."/>
            <person name="Andreopoulos B."/>
            <person name="Lipzen A."/>
            <person name="Chen C."/>
            <person name="Yanf M."/>
            <person name="Daum C."/>
            <person name="Ng V."/>
            <person name="Clum A."/>
            <person name="Steindorff A."/>
            <person name="Ohm R."/>
            <person name="Martin F."/>
            <person name="Silar P."/>
            <person name="Natvig D."/>
            <person name="Lalanne C."/>
            <person name="Gautier V."/>
            <person name="Ament-Velasquez S.L."/>
            <person name="Kruys A."/>
            <person name="Hutchinson M.I."/>
            <person name="Powell A.J."/>
            <person name="Barry K."/>
            <person name="Miller A.N."/>
            <person name="Grigoriev I.V."/>
            <person name="Debuchy R."/>
            <person name="Gladieux P."/>
            <person name="Thoren M.H."/>
            <person name="Johannesson H."/>
        </authorList>
    </citation>
    <scope>NUCLEOTIDE SEQUENCE</scope>
    <source>
        <strain evidence="2">CBS 314.62</strain>
    </source>
</reference>